<feature type="compositionally biased region" description="Low complexity" evidence="1">
    <location>
        <begin position="693"/>
        <end position="704"/>
    </location>
</feature>
<feature type="region of interest" description="Disordered" evidence="1">
    <location>
        <begin position="1566"/>
        <end position="1656"/>
    </location>
</feature>
<feature type="compositionally biased region" description="Basic and acidic residues" evidence="1">
    <location>
        <begin position="1271"/>
        <end position="1281"/>
    </location>
</feature>
<feature type="compositionally biased region" description="Polar residues" evidence="1">
    <location>
        <begin position="557"/>
        <end position="566"/>
    </location>
</feature>
<feature type="region of interest" description="Disordered" evidence="1">
    <location>
        <begin position="1728"/>
        <end position="1819"/>
    </location>
</feature>
<dbReference type="SMART" id="SM00240">
    <property type="entry name" value="FHA"/>
    <property type="match status" value="1"/>
</dbReference>
<dbReference type="InterPro" id="IPR000253">
    <property type="entry name" value="FHA_dom"/>
</dbReference>
<reference evidence="3" key="1">
    <citation type="journal article" date="2015" name="PLoS ONE">
        <title>Comprehensive Evaluation of Toxoplasma gondii VEG and Neospora caninum LIV Genomes with Tachyzoite Stage Transcriptome and Proteome Defines Novel Transcript Features.</title>
        <authorList>
            <person name="Ramaprasad A."/>
            <person name="Mourier T."/>
            <person name="Naeem R."/>
            <person name="Malas T.B."/>
            <person name="Moussa E."/>
            <person name="Panigrahi A."/>
            <person name="Vermont S.J."/>
            <person name="Otto T.D."/>
            <person name="Wastling J."/>
            <person name="Pain A."/>
        </authorList>
    </citation>
    <scope>NUCLEOTIDE SEQUENCE</scope>
    <source>
        <strain evidence="3">VEG</strain>
    </source>
</reference>
<feature type="region of interest" description="Disordered" evidence="1">
    <location>
        <begin position="1336"/>
        <end position="1465"/>
    </location>
</feature>
<evidence type="ECO:0000256" key="1">
    <source>
        <dbReference type="SAM" id="MobiDB-lite"/>
    </source>
</evidence>
<feature type="region of interest" description="Disordered" evidence="1">
    <location>
        <begin position="152"/>
        <end position="302"/>
    </location>
</feature>
<feature type="compositionally biased region" description="Basic and acidic residues" evidence="1">
    <location>
        <begin position="1583"/>
        <end position="1608"/>
    </location>
</feature>
<feature type="region of interest" description="Disordered" evidence="1">
    <location>
        <begin position="1149"/>
        <end position="1170"/>
    </location>
</feature>
<feature type="compositionally biased region" description="Low complexity" evidence="1">
    <location>
        <begin position="1566"/>
        <end position="1580"/>
    </location>
</feature>
<feature type="region of interest" description="Disordered" evidence="1">
    <location>
        <begin position="1833"/>
        <end position="1865"/>
    </location>
</feature>
<feature type="domain" description="FHA" evidence="2">
    <location>
        <begin position="1108"/>
        <end position="1199"/>
    </location>
</feature>
<feature type="compositionally biased region" description="Basic and acidic residues" evidence="1">
    <location>
        <begin position="649"/>
        <end position="662"/>
    </location>
</feature>
<feature type="compositionally biased region" description="Polar residues" evidence="1">
    <location>
        <begin position="1399"/>
        <end position="1414"/>
    </location>
</feature>
<dbReference type="Pfam" id="PF00498">
    <property type="entry name" value="FHA"/>
    <property type="match status" value="1"/>
</dbReference>
<gene>
    <name evidence="3" type="ORF">BN1205_071940</name>
</gene>
<protein>
    <submittedName>
        <fullName evidence="3">FHA domain-containing protein</fullName>
    </submittedName>
</protein>
<feature type="compositionally biased region" description="Basic and acidic residues" evidence="1">
    <location>
        <begin position="1806"/>
        <end position="1819"/>
    </location>
</feature>
<feature type="compositionally biased region" description="Basic and acidic residues" evidence="1">
    <location>
        <begin position="1153"/>
        <end position="1170"/>
    </location>
</feature>
<feature type="compositionally biased region" description="Basic and acidic residues" evidence="1">
    <location>
        <begin position="1728"/>
        <end position="1782"/>
    </location>
</feature>
<feature type="compositionally biased region" description="Acidic residues" evidence="1">
    <location>
        <begin position="420"/>
        <end position="433"/>
    </location>
</feature>
<feature type="compositionally biased region" description="Low complexity" evidence="1">
    <location>
        <begin position="766"/>
        <end position="784"/>
    </location>
</feature>
<feature type="compositionally biased region" description="Low complexity" evidence="1">
    <location>
        <begin position="1435"/>
        <end position="1446"/>
    </location>
</feature>
<feature type="region of interest" description="Disordered" evidence="1">
    <location>
        <begin position="369"/>
        <end position="508"/>
    </location>
</feature>
<feature type="compositionally biased region" description="Basic and acidic residues" evidence="1">
    <location>
        <begin position="1630"/>
        <end position="1642"/>
    </location>
</feature>
<feature type="region of interest" description="Disordered" evidence="1">
    <location>
        <begin position="525"/>
        <end position="810"/>
    </location>
</feature>
<feature type="compositionally biased region" description="Polar residues" evidence="1">
    <location>
        <begin position="1421"/>
        <end position="1434"/>
    </location>
</feature>
<evidence type="ECO:0000313" key="3">
    <source>
        <dbReference type="EMBL" id="CEL74172.1"/>
    </source>
</evidence>
<proteinExistence type="predicted"/>
<dbReference type="EMBL" id="LN714497">
    <property type="protein sequence ID" value="CEL74172.1"/>
    <property type="molecule type" value="Genomic_DNA"/>
</dbReference>
<feature type="compositionally biased region" description="Basic and acidic residues" evidence="1">
    <location>
        <begin position="1035"/>
        <end position="1047"/>
    </location>
</feature>
<feature type="region of interest" description="Disordered" evidence="1">
    <location>
        <begin position="971"/>
        <end position="1049"/>
    </location>
</feature>
<name>A0A0F7UVI3_TOXGV</name>
<feature type="compositionally biased region" description="Low complexity" evidence="1">
    <location>
        <begin position="1355"/>
        <end position="1370"/>
    </location>
</feature>
<feature type="compositionally biased region" description="Polar residues" evidence="1">
    <location>
        <begin position="1011"/>
        <end position="1020"/>
    </location>
</feature>
<accession>A0A0F7UVI3</accession>
<feature type="compositionally biased region" description="Basic and acidic residues" evidence="1">
    <location>
        <begin position="153"/>
        <end position="164"/>
    </location>
</feature>
<feature type="compositionally biased region" description="Basic residues" evidence="1">
    <location>
        <begin position="797"/>
        <end position="808"/>
    </location>
</feature>
<feature type="compositionally biased region" description="Acidic residues" evidence="1">
    <location>
        <begin position="1792"/>
        <end position="1805"/>
    </location>
</feature>
<feature type="compositionally biased region" description="Basic and acidic residues" evidence="1">
    <location>
        <begin position="992"/>
        <end position="1010"/>
    </location>
</feature>
<dbReference type="PROSITE" id="PS50006">
    <property type="entry name" value="FHA_DOMAIN"/>
    <property type="match status" value="1"/>
</dbReference>
<feature type="compositionally biased region" description="Basic and acidic residues" evidence="1">
    <location>
        <begin position="265"/>
        <end position="276"/>
    </location>
</feature>
<feature type="compositionally biased region" description="Polar residues" evidence="1">
    <location>
        <begin position="602"/>
        <end position="628"/>
    </location>
</feature>
<feature type="compositionally biased region" description="Polar residues" evidence="1">
    <location>
        <begin position="446"/>
        <end position="472"/>
    </location>
</feature>
<feature type="compositionally biased region" description="Basic residues" evidence="1">
    <location>
        <begin position="679"/>
        <end position="691"/>
    </location>
</feature>
<feature type="compositionally biased region" description="Basic residues" evidence="1">
    <location>
        <begin position="588"/>
        <end position="598"/>
    </location>
</feature>
<sequence length="1865" mass="196644">MPCPTKALDGACRSSSDVQSRFADRLSFSSKFPLNTPSANSGISVSPLLDCVPQNPPPTNRAATVVCDRQGAAPLFASSPSGFPKRSDRREAPGTSPSAACSYPVAQSCRAGAADPVPGTCWRSHETDDTCARTCATPQTDMPLLSTWKQARRNVDSEDTEHPEQGGPEASAEVHLGVLANSRSRSRTSESGLFHDASPISPRAASSGEASSPSRLQRSRAQDGSSEPDGTGGQAKKGLSRKWDPGFEELTQGADGKTLKAARLSLDDTRSRRLEGEEVLTAPSSDRAKGTDSFGDAEQRTTTGGGWSLAALWSNCRPVAFASGRQTSPKKAEDEAADAAARYDVSLNVASAEPVEAVEEGVAGLTELDVSASQKASQEAADDPEALEVEVPAGANEVTVWRSGAEGGLEEGGVSRVLASEDEPGDNDLEVVGEEDRSPSEPESFVSCNTHISTRDGSMNSTAESRNSSSTGDDGPGTVPQHCTSGSDFPFAPSSATLSGEDLPFVPPAPLSVVLSAELALPPLPTGALLTDRTPVPASEAGEASEGVDSEERGSRSDSGNKQQSRGRAGEPGVEEESRENGEEGEKRFRRRSHRLRGLQRDTTLQSAPPTQADSGSSSPASRTSQWISRRRPKQEAGSTSRRKASASKAEKDEAEIDRSDDTLTNSSTRSEGEAVARTPRKTPRTLRRKGQGAATSSGASVGRGSRRRAREEPQGPDSDSAVRRGRRPHKGEEAKKRRVAPRGLKETLPDPADGAKAANEQNAGSESASESSEESVVTSSSASDDSEYEEEVKESKRAKGPSRRGRARAVAAAAWRSVTGQQPQDPVLRPLSARGLVACGRGATRALSMCGDSGSAALGGHVPGGPAVRIGSLAAVSSAAPVSDLTALLGGGNLPQPKSASLPAAPSQPLLQLPGRSLFPTLAGGRSALSGVLGGLLGSRGAVAGALSGAKSPGVGRLGGAARASLSCGAGASLAGSDDEGRSLGSDAGDENARKSDLCSRKGSMESREATVSTVTAQENDGEFGDPWAVDGSGEEKDTKEKKQEEPGVGAEVAYLPVLGEKTDSGVEGEGVGEGDDAIAEIVHISEIDESQRLISKRVVIRKNKECLIGRDVRTCDLVADSRGEFAKMVSRRHAVIEAVPVPELFLPHPKGSKEAEKQTGEKAPLEAKKSEVSHEAYRLCLRDVGSMNGVAVNDMRQMTAFLRHGDIVTLGGVGALRVGRQRDQPESPFRFLVRFLHPRPLPASDVDSAHWDEAAKAVSPSEAPTVAPKIDETEQEGRGEGGGLRLARLKVVHLLTEEEIRHRLERTGEPAGPISTHNSLLGLAPLDEGSGGSLPFPLSAGSHAGDRERVSRSSRLSAVSSLSPSLPRGARESPLRSTPRRWGRRGGTSGGGHLLLSASQEVYGSPTGSTPSPARVFSPSLSPARSAATQPGSPLLSASPLASPRRGGHPLSQPTAALSCLSQGPPPGISPLSLGPACFSQPMALEPFPASVSRGASDRRASSVSRRGLSPLRATESRKMEIIGEVTVPWNGTIARVRKYVDALLLELLKDKLFSLPSTRPPFSASFSSADASGVASSHLNEARDAVEKTEEESGRTGEKQRREEREEGEETEATVGAKEAGTGVGQEETRSYSEEVKDNGEEETTGAEPRLPAYELLPSPGAGDAAFKHEELSWVFELAPFNPSANLAVAPCYRLIDGEEGASAEERRAGAAPVRTVSTIYLRFKEAQQGEKEERERGEQEGRENGDGEREDRENGDGEREDRENGDGEREDREEKEKCSPACGLSFDDAGDFCDPAEEEEMSSEKPKVEETAGEELRTHEGLFRHAREEAKEGNTQFLCQPEPRQSEGLLSEYDSDEAWHM</sequence>
<organism evidence="3">
    <name type="scientific">Toxoplasma gondii (strain ATCC 50861 / VEG)</name>
    <dbReference type="NCBI Taxonomy" id="432359"/>
    <lineage>
        <taxon>Eukaryota</taxon>
        <taxon>Sar</taxon>
        <taxon>Alveolata</taxon>
        <taxon>Apicomplexa</taxon>
        <taxon>Conoidasida</taxon>
        <taxon>Coccidia</taxon>
        <taxon>Eucoccidiorida</taxon>
        <taxon>Eimeriorina</taxon>
        <taxon>Sarcocystidae</taxon>
        <taxon>Toxoplasma</taxon>
    </lineage>
</organism>
<feature type="region of interest" description="Disordered" evidence="1">
    <location>
        <begin position="75"/>
        <end position="101"/>
    </location>
</feature>
<feature type="region of interest" description="Disordered" evidence="1">
    <location>
        <begin position="1258"/>
        <end position="1283"/>
    </location>
</feature>
<dbReference type="InterPro" id="IPR008984">
    <property type="entry name" value="SMAD_FHA_dom_sf"/>
</dbReference>
<dbReference type="CDD" id="cd00060">
    <property type="entry name" value="FHA"/>
    <property type="match status" value="1"/>
</dbReference>
<dbReference type="SUPFAM" id="SSF49879">
    <property type="entry name" value="SMAD/FHA domain"/>
    <property type="match status" value="1"/>
</dbReference>
<dbReference type="Gene3D" id="2.60.200.20">
    <property type="match status" value="1"/>
</dbReference>
<feature type="region of interest" description="Disordered" evidence="1">
    <location>
        <begin position="1492"/>
        <end position="1511"/>
    </location>
</feature>
<evidence type="ECO:0000259" key="2">
    <source>
        <dbReference type="PROSITE" id="PS50006"/>
    </source>
</evidence>